<dbReference type="InterPro" id="IPR011050">
    <property type="entry name" value="Pectin_lyase_fold/virulence"/>
</dbReference>
<feature type="region of interest" description="Disordered" evidence="1">
    <location>
        <begin position="265"/>
        <end position="318"/>
    </location>
</feature>
<evidence type="ECO:0000256" key="1">
    <source>
        <dbReference type="SAM" id="MobiDB-lite"/>
    </source>
</evidence>
<dbReference type="PROSITE" id="PS51318">
    <property type="entry name" value="TAT"/>
    <property type="match status" value="1"/>
</dbReference>
<accession>M0BPX2</accession>
<dbReference type="EMBL" id="AOIQ01000011">
    <property type="protein sequence ID" value="ELZ11654.1"/>
    <property type="molecule type" value="Genomic_DNA"/>
</dbReference>
<protein>
    <submittedName>
        <fullName evidence="2">Uncharacterized protein</fullName>
    </submittedName>
</protein>
<keyword evidence="3" id="KW-1185">Reference proteome</keyword>
<gene>
    <name evidence="2" type="ORF">C479_06352</name>
</gene>
<dbReference type="AlphaFoldDB" id="M0BPX2"/>
<evidence type="ECO:0000313" key="3">
    <source>
        <dbReference type="Proteomes" id="UP000011560"/>
    </source>
</evidence>
<dbReference type="SUPFAM" id="SSF51126">
    <property type="entry name" value="Pectin lyase-like"/>
    <property type="match status" value="1"/>
</dbReference>
<dbReference type="PATRIC" id="fig|1227490.4.peg.1289"/>
<evidence type="ECO:0000313" key="2">
    <source>
        <dbReference type="EMBL" id="ELZ11654.1"/>
    </source>
</evidence>
<reference evidence="2 3" key="1">
    <citation type="journal article" date="2014" name="PLoS Genet.">
        <title>Phylogenetically driven sequencing of extremely halophilic archaea reveals strategies for static and dynamic osmo-response.</title>
        <authorList>
            <person name="Becker E.A."/>
            <person name="Seitzer P.M."/>
            <person name="Tritt A."/>
            <person name="Larsen D."/>
            <person name="Krusor M."/>
            <person name="Yao A.I."/>
            <person name="Wu D."/>
            <person name="Madern D."/>
            <person name="Eisen J.A."/>
            <person name="Darling A.E."/>
            <person name="Facciotti M.T."/>
        </authorList>
    </citation>
    <scope>NUCLEOTIDE SEQUENCE [LARGE SCALE GENOMIC DNA]</scope>
    <source>
        <strain evidence="2 3">JCM 14624</strain>
    </source>
</reference>
<feature type="compositionally biased region" description="Polar residues" evidence="1">
    <location>
        <begin position="273"/>
        <end position="283"/>
    </location>
</feature>
<dbReference type="OrthoDB" id="247704at2157"/>
<dbReference type="RefSeq" id="WP_007699531.1">
    <property type="nucleotide sequence ID" value="NZ_AOIQ01000011.1"/>
</dbReference>
<dbReference type="InterPro" id="IPR006311">
    <property type="entry name" value="TAT_signal"/>
</dbReference>
<name>M0BPX2_9EURY</name>
<dbReference type="Proteomes" id="UP000011560">
    <property type="component" value="Unassembled WGS sequence"/>
</dbReference>
<comment type="caution">
    <text evidence="2">The sequence shown here is derived from an EMBL/GenBank/DDBJ whole genome shotgun (WGS) entry which is preliminary data.</text>
</comment>
<proteinExistence type="predicted"/>
<organism evidence="2 3">
    <name type="scientific">Halovivax asiaticus JCM 14624</name>
    <dbReference type="NCBI Taxonomy" id="1227490"/>
    <lineage>
        <taxon>Archaea</taxon>
        <taxon>Methanobacteriati</taxon>
        <taxon>Methanobacteriota</taxon>
        <taxon>Stenosarchaea group</taxon>
        <taxon>Halobacteria</taxon>
        <taxon>Halobacteriales</taxon>
        <taxon>Natrialbaceae</taxon>
        <taxon>Halovivax</taxon>
    </lineage>
</organism>
<sequence>MSADETNVNESIETSRRQYLFGAGAALGTLGLLGSAGRMAAAEDYETITVGAGETFTKNVGSGETWENKLIDISASGATYQIQADGSDWTIRNIGIVGHYEDGHTEPFRARVTDPNGTGVIENVYVAPTVGDGNATGLYVYWNHVGHIEIDRFNVQNWTDNGIYASGPGNSGSHSVPGAGGTVTIRNSYSKNNDTSNFRLGTHGSKLVNCCAAGGSSRGHWQFYESAEIVDCDLGGHTSDLALGDAVWEKSNHASLTMSNSRWETAHAHGGASTANIDGTPQGSPVDRVPDGCPTSAEEAANGSGSVQEPAPKPPTDKNLVAFVTKPDARFAAYEFRANGAVEFTEAPYESPSGGHIEGGTYTAEDFVEQIEDAWHAGGVTGGGQGDAFLVDGPVTSVSVDQPDAMWIELDGERVSANELVERTGGSDEDGDDTDEFRTLEIAGQCEYRVEVSGEIRPAEAHAKWLTEGEAYGDDWAEWWLSGSDTARTVWEFTGEITSLEIDDRVGDTELRTLAVDGKELDHGEYVDTGPHRLEIAGQCEYRIEVSGEIRPAEAHAKWLTEGTAYGDDWAEWWLSGSDEARTVWVYTGEITNLDVTDYDGVTDVRTLTVDGKSVEPSQL</sequence>